<organism evidence="1">
    <name type="scientific">Halomonas sp. RT37</name>
    <dbReference type="NCBI Taxonomy" id="2950872"/>
    <lineage>
        <taxon>Bacteria</taxon>
        <taxon>Pseudomonadati</taxon>
        <taxon>Pseudomonadota</taxon>
        <taxon>Gammaproteobacteria</taxon>
        <taxon>Oceanospirillales</taxon>
        <taxon>Halomonadaceae</taxon>
        <taxon>Halomonas</taxon>
    </lineage>
</organism>
<sequence>MPAADTERPSRQQRLLEQFADQFRVILVKTVADRERVYSLRHDVFLRELQYALPGDSDKRQEHDDFDEQAIHCLVEHRSSGLAAGCVRLVFPPVDRPDDLPVMNATRSVFTAPSLHPRQHDGRQIAEISRLAISRLFRAPSKGEETLPVQFPPEERQAFPLIVTGLFLSAHALAGLTARRHLYALMEPPLARLLTLSGFRFQPVSDTIHYCGTRRAYYIDNECAERERNPLLTPLYLRLHESLGAQLPATRDHLDGLGSLWRSTSSCRV</sequence>
<dbReference type="GO" id="GO:0016746">
    <property type="term" value="F:acyltransferase activity"/>
    <property type="evidence" value="ECO:0007669"/>
    <property type="project" value="UniProtKB-KW"/>
</dbReference>
<reference evidence="1" key="1">
    <citation type="submission" date="2022-06" db="EMBL/GenBank/DDBJ databases">
        <title>A novel DMS-producing enzyme.</title>
        <authorList>
            <person name="Zhang Y."/>
        </authorList>
    </citation>
    <scope>NUCLEOTIDE SEQUENCE</scope>
    <source>
        <strain evidence="1">RT37</strain>
    </source>
</reference>
<dbReference type="InterPro" id="IPR022484">
    <property type="entry name" value="PEP-CTERM/exosrtase_acylTfrase"/>
</dbReference>
<evidence type="ECO:0000313" key="1">
    <source>
        <dbReference type="EMBL" id="XBO71770.1"/>
    </source>
</evidence>
<keyword evidence="1" id="KW-0012">Acyltransferase</keyword>
<dbReference type="Pfam" id="PF13444">
    <property type="entry name" value="Acetyltransf_5"/>
    <property type="match status" value="1"/>
</dbReference>
<gene>
    <name evidence="1" type="ORF">NFG58_03370</name>
</gene>
<dbReference type="AlphaFoldDB" id="A0AAU7KK87"/>
<accession>A0AAU7KK87</accession>
<proteinExistence type="predicted"/>
<dbReference type="Gene3D" id="3.40.630.30">
    <property type="match status" value="1"/>
</dbReference>
<dbReference type="NCBIfam" id="TIGR03694">
    <property type="entry name" value="exosort_acyl"/>
    <property type="match status" value="1"/>
</dbReference>
<protein>
    <submittedName>
        <fullName evidence="1">PEP-CTERM/exosortase system-associated acyltransferase</fullName>
    </submittedName>
</protein>
<dbReference type="RefSeq" id="WP_348827606.1">
    <property type="nucleotide sequence ID" value="NZ_CP098827.1"/>
</dbReference>
<dbReference type="SUPFAM" id="SSF55729">
    <property type="entry name" value="Acyl-CoA N-acyltransferases (Nat)"/>
    <property type="match status" value="1"/>
</dbReference>
<dbReference type="EMBL" id="CP098827">
    <property type="protein sequence ID" value="XBO71770.1"/>
    <property type="molecule type" value="Genomic_DNA"/>
</dbReference>
<keyword evidence="1" id="KW-0808">Transferase</keyword>
<name>A0AAU7KK87_9GAMM</name>
<dbReference type="InterPro" id="IPR016181">
    <property type="entry name" value="Acyl_CoA_acyltransferase"/>
</dbReference>